<evidence type="ECO:0000313" key="2">
    <source>
        <dbReference type="EMBL" id="MBL7255997.1"/>
    </source>
</evidence>
<evidence type="ECO:0000313" key="3">
    <source>
        <dbReference type="Proteomes" id="UP000598996"/>
    </source>
</evidence>
<dbReference type="InterPro" id="IPR032710">
    <property type="entry name" value="NTF2-like_dom_sf"/>
</dbReference>
<dbReference type="Gene3D" id="3.10.450.50">
    <property type="match status" value="1"/>
</dbReference>
<keyword evidence="3" id="KW-1185">Reference proteome</keyword>
<dbReference type="EMBL" id="JAENHO010000004">
    <property type="protein sequence ID" value="MBL7255997.1"/>
    <property type="molecule type" value="Genomic_DNA"/>
</dbReference>
<dbReference type="Proteomes" id="UP000598996">
    <property type="component" value="Unassembled WGS sequence"/>
</dbReference>
<name>A0ABS1VMP2_9ACTN</name>
<dbReference type="RefSeq" id="WP_202992515.1">
    <property type="nucleotide sequence ID" value="NZ_JAENHO010000004.1"/>
</dbReference>
<dbReference type="SUPFAM" id="SSF54427">
    <property type="entry name" value="NTF2-like"/>
    <property type="match status" value="1"/>
</dbReference>
<comment type="caution">
    <text evidence="2">The sequence shown here is derived from an EMBL/GenBank/DDBJ whole genome shotgun (WGS) entry which is preliminary data.</text>
</comment>
<sequence length="150" mass="16944">MYHAIVKRIAVRNFQLVSDHNYEPLLKNCAPTIHHRFGGAHALGGERHDRDGLRRWLERVGRVTPTLRLTVTDVWVKGWPGRTTLIIRWTATQDMPDGSPYDQHGVHVIEMRWFKVVSIDANEDSQLVDAALKIIAAHGVEEALAAPIIS</sequence>
<accession>A0ABS1VMP2</accession>
<reference evidence="2 3" key="1">
    <citation type="submission" date="2021-01" db="EMBL/GenBank/DDBJ databases">
        <title>Actinoplanes sp. nov. LDG1-01 isolated from lichen.</title>
        <authorList>
            <person name="Saeng-In P."/>
            <person name="Phongsopitanun W."/>
            <person name="Kanchanasin P."/>
            <person name="Yuki M."/>
            <person name="Kudo T."/>
            <person name="Ohkuma M."/>
            <person name="Tanasupawat S."/>
        </authorList>
    </citation>
    <scope>NUCLEOTIDE SEQUENCE [LARGE SCALE GENOMIC DNA]</scope>
    <source>
        <strain evidence="2 3">LDG1-01</strain>
    </source>
</reference>
<protein>
    <submittedName>
        <fullName evidence="2">Nuclear transport factor 2 family protein</fullName>
    </submittedName>
</protein>
<feature type="domain" description="SnoaL-like" evidence="1">
    <location>
        <begin position="14"/>
        <end position="117"/>
    </location>
</feature>
<gene>
    <name evidence="2" type="ORF">JKJ07_17000</name>
</gene>
<dbReference type="InterPro" id="IPR037401">
    <property type="entry name" value="SnoaL-like"/>
</dbReference>
<organism evidence="2 3">
    <name type="scientific">Paractinoplanes lichenicola</name>
    <dbReference type="NCBI Taxonomy" id="2802976"/>
    <lineage>
        <taxon>Bacteria</taxon>
        <taxon>Bacillati</taxon>
        <taxon>Actinomycetota</taxon>
        <taxon>Actinomycetes</taxon>
        <taxon>Micromonosporales</taxon>
        <taxon>Micromonosporaceae</taxon>
        <taxon>Paractinoplanes</taxon>
    </lineage>
</organism>
<evidence type="ECO:0000259" key="1">
    <source>
        <dbReference type="Pfam" id="PF12680"/>
    </source>
</evidence>
<dbReference type="Pfam" id="PF12680">
    <property type="entry name" value="SnoaL_2"/>
    <property type="match status" value="1"/>
</dbReference>
<proteinExistence type="predicted"/>